<comment type="similarity">
    <text evidence="1">Belongs to the AfsR/DnrI/RedD regulatory family.</text>
</comment>
<dbReference type="Proteomes" id="UP000199504">
    <property type="component" value="Unassembled WGS sequence"/>
</dbReference>
<dbReference type="InterPro" id="IPR036388">
    <property type="entry name" value="WH-like_DNA-bd_sf"/>
</dbReference>
<keyword evidence="2" id="KW-0805">Transcription regulation</keyword>
<evidence type="ECO:0000256" key="5">
    <source>
        <dbReference type="PROSITE-ProRule" id="PRU00339"/>
    </source>
</evidence>
<keyword evidence="5" id="KW-0802">TPR repeat</keyword>
<dbReference type="STRING" id="262898.GA0070564_10978"/>
<dbReference type="GO" id="GO:0006355">
    <property type="term" value="P:regulation of DNA-templated transcription"/>
    <property type="evidence" value="ECO:0007669"/>
    <property type="project" value="InterPro"/>
</dbReference>
<protein>
    <submittedName>
        <fullName evidence="8">DNA-binding transcriptional activator of the SARP family</fullName>
    </submittedName>
</protein>
<dbReference type="GO" id="GO:0003677">
    <property type="term" value="F:DNA binding"/>
    <property type="evidence" value="ECO:0007669"/>
    <property type="project" value="UniProtKB-UniRule"/>
</dbReference>
<keyword evidence="4" id="KW-0804">Transcription</keyword>
<dbReference type="InterPro" id="IPR051677">
    <property type="entry name" value="AfsR-DnrI-RedD_regulator"/>
</dbReference>
<dbReference type="SMART" id="SM01043">
    <property type="entry name" value="BTAD"/>
    <property type="match status" value="1"/>
</dbReference>
<evidence type="ECO:0000256" key="1">
    <source>
        <dbReference type="ARBA" id="ARBA00005820"/>
    </source>
</evidence>
<accession>A0A1C5ADE2</accession>
<organism evidence="8 9">
    <name type="scientific">Micromonospora mirobrigensis</name>
    <dbReference type="NCBI Taxonomy" id="262898"/>
    <lineage>
        <taxon>Bacteria</taxon>
        <taxon>Bacillati</taxon>
        <taxon>Actinomycetota</taxon>
        <taxon>Actinomycetes</taxon>
        <taxon>Micromonosporales</taxon>
        <taxon>Micromonosporaceae</taxon>
        <taxon>Micromonospora</taxon>
    </lineage>
</organism>
<reference evidence="9" key="1">
    <citation type="submission" date="2016-06" db="EMBL/GenBank/DDBJ databases">
        <authorList>
            <person name="Varghese N."/>
            <person name="Submissions Spin"/>
        </authorList>
    </citation>
    <scope>NUCLEOTIDE SEQUENCE [LARGE SCALE GENOMIC DNA]</scope>
    <source>
        <strain evidence="9">DSM 44830</strain>
    </source>
</reference>
<dbReference type="PROSITE" id="PS51755">
    <property type="entry name" value="OMPR_PHOB"/>
    <property type="match status" value="1"/>
</dbReference>
<dbReference type="Pfam" id="PF13424">
    <property type="entry name" value="TPR_12"/>
    <property type="match status" value="1"/>
</dbReference>
<sequence>MEIQVLGGLAARTNGITLRLGTPKQQAVLGMLAVHAGRLITTPQLVDELWPDDPPRSAVANLRTYAASLRRTFRSAGAAEGSLVREGDGYRLSIDKVSVDVVRVVQGHAEARELIRAGRPEKAVEVLTRALRSWHHPLLAGVRVGPLLSARREAVAQERLAAIELLTELHIKSGRSDLALLLLRPEAGEQPVRERLQALLMRALVETDDLAGARAVYDETRRALEDQLGVTPGAELEQLYRSIMEGRRAQSPLALSRDGLLAAPAAGGRTAGAAAWLPRSITDFVGRTGVIGALLRDIDRSRSSAPVVRVIDGMAGCGKTTLAVHLARLLLPQYPDAQLFIDLRGHGGATPLSPAVALLTLLRQLGVPAGRIPTDLEGRIELWRRELSRGRVIIILDNAADSQQIIPLMPTEVGSVVLVTTRRKLFMPEAGPPESLAVLTPAEAVELLAVTAGRERVAAEPAAAAEVVRFCGHLPLAIRLAGARLAHRGAWRVADLARQLSSGRGAIDHLAVEDRTVAGAFAASYQPLSRKTKCTFRMIALHPGSDFSLPMAAALADLPLDETSDSLDELLDRHLLEEVGDGRFRLHDLMRRYASELSQQVDPPSVRTEAADRLLDLCVRAALVVAETLEPRPASLQLLPGLPPRPDLIEELGPLGVEWLERERLNLTMMVRFAESAGRDEYAWRLARAIWRFCYMRSYFDDILTTHQFGLAAAERSGDRAAVALMQNYLASAYVRTSNYPMAQRLVESAIAAYTALGDAQNLARFRGNLSAIYWLTGEIGAAIRLSRALVEEEKREPALDLTLILPNLGIALCVAGRYQESLEVHRLHLWLSRVRADDFHRLNALAHLGTVKIRLGQFESAVRLLRASLNLRRRTGHRYGEPEVRADLGAALRGLGQLREARHEHETALELARDYGERHAECVALNELGRTLEAEGGAESALRAHQQALKLATRIDHRFEQGRALAGIAELVAATHSDEARRHWLRSLAIFERMGVPERFEVQRRLDQFPTRR</sequence>
<dbReference type="InterPro" id="IPR005158">
    <property type="entry name" value="BTAD"/>
</dbReference>
<evidence type="ECO:0000313" key="8">
    <source>
        <dbReference type="EMBL" id="SCF43223.1"/>
    </source>
</evidence>
<dbReference type="Pfam" id="PF13374">
    <property type="entry name" value="TPR_10"/>
    <property type="match status" value="1"/>
</dbReference>
<keyword evidence="3 6" id="KW-0238">DNA-binding</keyword>
<dbReference type="Gene3D" id="1.25.40.10">
    <property type="entry name" value="Tetratricopeptide repeat domain"/>
    <property type="match status" value="3"/>
</dbReference>
<dbReference type="CDD" id="cd15831">
    <property type="entry name" value="BTAD"/>
    <property type="match status" value="1"/>
</dbReference>
<feature type="DNA-binding region" description="OmpR/PhoB-type" evidence="6">
    <location>
        <begin position="1"/>
        <end position="94"/>
    </location>
</feature>
<evidence type="ECO:0000256" key="4">
    <source>
        <dbReference type="ARBA" id="ARBA00023163"/>
    </source>
</evidence>
<feature type="domain" description="OmpR/PhoB-type" evidence="7">
    <location>
        <begin position="1"/>
        <end position="94"/>
    </location>
</feature>
<gene>
    <name evidence="8" type="ORF">GA0070564_10978</name>
</gene>
<proteinExistence type="inferred from homology"/>
<evidence type="ECO:0000313" key="9">
    <source>
        <dbReference type="Proteomes" id="UP000199504"/>
    </source>
</evidence>
<dbReference type="OrthoDB" id="7628974at2"/>
<dbReference type="PRINTS" id="PR00364">
    <property type="entry name" value="DISEASERSIST"/>
</dbReference>
<dbReference type="InterPro" id="IPR027417">
    <property type="entry name" value="P-loop_NTPase"/>
</dbReference>
<dbReference type="SMART" id="SM00862">
    <property type="entry name" value="Trans_reg_C"/>
    <property type="match status" value="1"/>
</dbReference>
<dbReference type="GO" id="GO:0043531">
    <property type="term" value="F:ADP binding"/>
    <property type="evidence" value="ECO:0007669"/>
    <property type="project" value="InterPro"/>
</dbReference>
<dbReference type="GO" id="GO:0000160">
    <property type="term" value="P:phosphorelay signal transduction system"/>
    <property type="evidence" value="ECO:0007669"/>
    <property type="project" value="InterPro"/>
</dbReference>
<dbReference type="AlphaFoldDB" id="A0A1C5ADE2"/>
<dbReference type="SMART" id="SM00028">
    <property type="entry name" value="TPR"/>
    <property type="match status" value="4"/>
</dbReference>
<dbReference type="InterPro" id="IPR016032">
    <property type="entry name" value="Sig_transdc_resp-reg_C-effctor"/>
</dbReference>
<dbReference type="PROSITE" id="PS50005">
    <property type="entry name" value="TPR"/>
    <property type="match status" value="1"/>
</dbReference>
<dbReference type="Gene3D" id="3.40.50.300">
    <property type="entry name" value="P-loop containing nucleotide triphosphate hydrolases"/>
    <property type="match status" value="1"/>
</dbReference>
<dbReference type="InterPro" id="IPR001867">
    <property type="entry name" value="OmpR/PhoB-type_DNA-bd"/>
</dbReference>
<evidence type="ECO:0000256" key="2">
    <source>
        <dbReference type="ARBA" id="ARBA00023015"/>
    </source>
</evidence>
<dbReference type="Pfam" id="PF00486">
    <property type="entry name" value="Trans_reg_C"/>
    <property type="match status" value="1"/>
</dbReference>
<dbReference type="SUPFAM" id="SSF52540">
    <property type="entry name" value="P-loop containing nucleoside triphosphate hydrolases"/>
    <property type="match status" value="1"/>
</dbReference>
<dbReference type="PANTHER" id="PTHR35807:SF1">
    <property type="entry name" value="TRANSCRIPTIONAL REGULATOR REDD"/>
    <property type="match status" value="1"/>
</dbReference>
<evidence type="ECO:0000259" key="7">
    <source>
        <dbReference type="PROSITE" id="PS51755"/>
    </source>
</evidence>
<keyword evidence="9" id="KW-1185">Reference proteome</keyword>
<dbReference type="Gene3D" id="1.10.10.10">
    <property type="entry name" value="Winged helix-like DNA-binding domain superfamily/Winged helix DNA-binding domain"/>
    <property type="match status" value="1"/>
</dbReference>
<dbReference type="Pfam" id="PF03704">
    <property type="entry name" value="BTAD"/>
    <property type="match status" value="1"/>
</dbReference>
<dbReference type="SUPFAM" id="SSF48452">
    <property type="entry name" value="TPR-like"/>
    <property type="match status" value="3"/>
</dbReference>
<name>A0A1C5ADE2_9ACTN</name>
<dbReference type="SUPFAM" id="SSF46894">
    <property type="entry name" value="C-terminal effector domain of the bipartite response regulators"/>
    <property type="match status" value="1"/>
</dbReference>
<evidence type="ECO:0000256" key="6">
    <source>
        <dbReference type="PROSITE-ProRule" id="PRU01091"/>
    </source>
</evidence>
<feature type="repeat" description="TPR" evidence="5">
    <location>
        <begin position="843"/>
        <end position="876"/>
    </location>
</feature>
<dbReference type="RefSeq" id="WP_091613925.1">
    <property type="nucleotide sequence ID" value="NZ_FMCX01000009.1"/>
</dbReference>
<dbReference type="EMBL" id="FMCX01000009">
    <property type="protein sequence ID" value="SCF43223.1"/>
    <property type="molecule type" value="Genomic_DNA"/>
</dbReference>
<dbReference type="InterPro" id="IPR019734">
    <property type="entry name" value="TPR_rpt"/>
</dbReference>
<evidence type="ECO:0000256" key="3">
    <source>
        <dbReference type="ARBA" id="ARBA00023125"/>
    </source>
</evidence>
<dbReference type="InterPro" id="IPR011990">
    <property type="entry name" value="TPR-like_helical_dom_sf"/>
</dbReference>
<dbReference type="PANTHER" id="PTHR35807">
    <property type="entry name" value="TRANSCRIPTIONAL REGULATOR REDD-RELATED"/>
    <property type="match status" value="1"/>
</dbReference>